<dbReference type="InterPro" id="IPR046342">
    <property type="entry name" value="CBS_dom_sf"/>
</dbReference>
<dbReference type="Gene3D" id="3.10.580.10">
    <property type="entry name" value="CBS-domain"/>
    <property type="match status" value="1"/>
</dbReference>
<dbReference type="eggNOG" id="COG0517">
    <property type="taxonomic scope" value="Bacteria"/>
</dbReference>
<evidence type="ECO:0000256" key="1">
    <source>
        <dbReference type="ARBA" id="ARBA00001936"/>
    </source>
</evidence>
<dbReference type="SUPFAM" id="SSF54631">
    <property type="entry name" value="CBS-domain pair"/>
    <property type="match status" value="1"/>
</dbReference>
<dbReference type="NCBIfam" id="NF011443">
    <property type="entry name" value="PRK14869.1-5"/>
    <property type="match status" value="1"/>
</dbReference>
<keyword evidence="3" id="KW-0479">Metal-binding</keyword>
<dbReference type="InterPro" id="IPR004097">
    <property type="entry name" value="DHHA2"/>
</dbReference>
<dbReference type="InterPro" id="IPR000644">
    <property type="entry name" value="CBS_dom"/>
</dbReference>
<dbReference type="Proteomes" id="UP000004063">
    <property type="component" value="Chromosome"/>
</dbReference>
<dbReference type="InterPro" id="IPR038222">
    <property type="entry name" value="DHHA2_dom_sf"/>
</dbReference>
<dbReference type="EMBL" id="ACHM02000002">
    <property type="protein sequence ID" value="EFH93517.1"/>
    <property type="molecule type" value="Genomic_DNA"/>
</dbReference>
<dbReference type="Pfam" id="PF07085">
    <property type="entry name" value="DRTGG"/>
    <property type="match status" value="1"/>
</dbReference>
<dbReference type="eggNOG" id="COG4109">
    <property type="taxonomic scope" value="Bacteria"/>
</dbReference>
<reference evidence="10" key="1">
    <citation type="submission" date="2010-05" db="EMBL/GenBank/DDBJ databases">
        <authorList>
            <person name="Muzny D."/>
            <person name="Qin X."/>
            <person name="Buhay C."/>
            <person name="Dugan-Rocha S."/>
            <person name="Ding Y."/>
            <person name="Chen G."/>
            <person name="Hawes A."/>
            <person name="Holder M."/>
            <person name="Jhangiani S."/>
            <person name="Johnson A."/>
            <person name="Khan Z."/>
            <person name="Li Z."/>
            <person name="Liu W."/>
            <person name="Liu X."/>
            <person name="Perez L."/>
            <person name="Shen H."/>
            <person name="Wang Q."/>
            <person name="Watt J."/>
            <person name="Xi L."/>
            <person name="Xin Y."/>
            <person name="Zhou J."/>
            <person name="Deng J."/>
            <person name="Jiang H."/>
            <person name="Liu Y."/>
            <person name="Qu J."/>
            <person name="Song X.-Z."/>
            <person name="Zhang L."/>
            <person name="Villasana D."/>
            <person name="Johnson A."/>
            <person name="Liu J."/>
            <person name="Liyanage D."/>
            <person name="Lorensuhewa L."/>
            <person name="Robinson T."/>
            <person name="Song A."/>
            <person name="Song B.-B."/>
            <person name="Dinh H."/>
            <person name="Thornton R."/>
            <person name="Coyle M."/>
            <person name="Francisco L."/>
            <person name="Jackson L."/>
            <person name="Javaid M."/>
            <person name="Korchina V."/>
            <person name="Kovar C."/>
            <person name="Mata R."/>
            <person name="Mathew T."/>
            <person name="Ngo R."/>
            <person name="Nguyen L."/>
            <person name="Nguyen N."/>
            <person name="Okwuonu G."/>
            <person name="Ongeri F."/>
            <person name="Pham C."/>
            <person name="Simmons D."/>
            <person name="Wilczek-Boney K."/>
            <person name="Hale W."/>
            <person name="Jakkamsetti A."/>
            <person name="Pham P."/>
            <person name="Ruth R."/>
            <person name="San Lucas F."/>
            <person name="Warren J."/>
            <person name="Zhang J."/>
            <person name="Zhao Z."/>
            <person name="Zhou C."/>
            <person name="Zhu D."/>
            <person name="Lee S."/>
            <person name="Bess C."/>
            <person name="Blankenburg K."/>
            <person name="Forbes L."/>
            <person name="Fu Q."/>
            <person name="Gubbala S."/>
            <person name="Hirani K."/>
            <person name="Jayaseelan J.C."/>
            <person name="Lara F."/>
            <person name="Munidasa M."/>
            <person name="Palculict T."/>
            <person name="Patil S."/>
            <person name="Pu L.-L."/>
            <person name="Saada N."/>
            <person name="Tang L."/>
            <person name="Weissenberger G."/>
            <person name="Zhu Y."/>
            <person name="Hemphill L."/>
            <person name="Shang Y."/>
            <person name="Youmans B."/>
            <person name="Ayvaz T."/>
            <person name="Ross M."/>
            <person name="Santibanez J."/>
            <person name="Aqrawi P."/>
            <person name="Gross S."/>
            <person name="Joshi V."/>
            <person name="Fowler G."/>
            <person name="Nazareth L."/>
            <person name="Reid J."/>
            <person name="Worley K."/>
            <person name="Petrosino J."/>
            <person name="Highlander S."/>
            <person name="Gibbs R."/>
        </authorList>
    </citation>
    <scope>NUCLEOTIDE SEQUENCE [LARGE SCALE GENOMIC DNA]</scope>
    <source>
        <strain evidence="10">ATCC 53516</strain>
    </source>
</reference>
<dbReference type="AlphaFoldDB" id="D6S9N9"/>
<comment type="caution">
    <text evidence="10">The sequence shown here is derived from an EMBL/GenBank/DDBJ whole genome shotgun (WGS) entry which is preliminary data.</text>
</comment>
<dbReference type="InterPro" id="IPR028979">
    <property type="entry name" value="Ser_kin/Pase_Hpr-like_N_sf"/>
</dbReference>
<comment type="catalytic activity">
    <reaction evidence="7">
        <text>diphosphate + H2O = 2 phosphate + H(+)</text>
        <dbReference type="Rhea" id="RHEA:24576"/>
        <dbReference type="ChEBI" id="CHEBI:15377"/>
        <dbReference type="ChEBI" id="CHEBI:15378"/>
        <dbReference type="ChEBI" id="CHEBI:33019"/>
        <dbReference type="ChEBI" id="CHEBI:43474"/>
        <dbReference type="EC" id="3.6.1.1"/>
    </reaction>
</comment>
<accession>D6S9N9</accession>
<dbReference type="GO" id="GO:0005737">
    <property type="term" value="C:cytoplasm"/>
    <property type="evidence" value="ECO:0007669"/>
    <property type="project" value="InterPro"/>
</dbReference>
<evidence type="ECO:0000256" key="8">
    <source>
        <dbReference type="PROSITE-ProRule" id="PRU00703"/>
    </source>
</evidence>
<feature type="domain" description="CBS" evidence="9">
    <location>
        <begin position="74"/>
        <end position="139"/>
    </location>
</feature>
<feature type="domain" description="CBS" evidence="9">
    <location>
        <begin position="260"/>
        <end position="317"/>
    </location>
</feature>
<dbReference type="FunFam" id="3.90.1640.10:FF:000001">
    <property type="entry name" value="Probable manganese-dependent inorganic pyrophosphatase"/>
    <property type="match status" value="1"/>
</dbReference>
<dbReference type="GO" id="GO:0046872">
    <property type="term" value="F:metal ion binding"/>
    <property type="evidence" value="ECO:0007669"/>
    <property type="project" value="UniProtKB-KW"/>
</dbReference>
<protein>
    <recommendedName>
        <fullName evidence="2">inorganic diphosphatase</fullName>
        <ecNumber evidence="2">3.6.1.1</ecNumber>
    </recommendedName>
    <alternativeName>
        <fullName evidence="6">Pyrophosphate phospho-hydrolase</fullName>
    </alternativeName>
</protein>
<evidence type="ECO:0000313" key="10">
    <source>
        <dbReference type="EMBL" id="EFH93517.1"/>
    </source>
</evidence>
<dbReference type="InterPro" id="IPR001667">
    <property type="entry name" value="DDH_dom"/>
</dbReference>
<sequence length="558" mass="63006">MVDFYEGENMDKIYITGHKNPDTDSICAALSYQELKKRTGEENVEAIRLGDVNRETQFVLDYFGVDAPTFKDSMKPQVKDLNFDVATCVSQNASLYKATNIMQEKNVASLPVIDIEERLLGVVSISDITKCYMEVWDDQILHHSETPVENIIDVLSANILNIPAEDRALSGKMVVGAMDPKQMAKYLEEDDIVILGNREDSQIDAIDKNVSMIILTGGNKLSDELIEKAKQKDIIVISTEFQTYMAARLLPQSVPVNYVMTRDDVVNFTLTDTVEDVKNTMSKTRYRSYPVVDNQNKVVGNISRYHVINEEKKKLILVDHNERNQSVDDMECCDITEIIDHHRVANVATQNPVYFRNEPVGSTCTILSKMFLEKGIVPTRQTAGLLCSAIISDTLLFRSPTATETDRMILDRMAKIANINPEEFAMEMFKAGTSLEGKSPADLLNTDVKTFNIESYTCRVAQIFSMDLDNLGKIKDSLLEEMNKIRNDKKEATFVLILTDIFREESEVLVSGMFQEQLAGAFDTKIDNNSFLAKGLLSRKKQMIPKLNQAVLKYIQEN</sequence>
<dbReference type="Pfam" id="PF02833">
    <property type="entry name" value="DHHA2"/>
    <property type="match status" value="1"/>
</dbReference>
<dbReference type="HOGENOM" id="CLU_025243_1_0_9"/>
<dbReference type="PANTHER" id="PTHR12112">
    <property type="entry name" value="BNIP - RELATED"/>
    <property type="match status" value="1"/>
</dbReference>
<dbReference type="SUPFAM" id="SSF64182">
    <property type="entry name" value="DHH phosphoesterases"/>
    <property type="match status" value="1"/>
</dbReference>
<evidence type="ECO:0000259" key="9">
    <source>
        <dbReference type="PROSITE" id="PS51371"/>
    </source>
</evidence>
<dbReference type="SMART" id="SM01131">
    <property type="entry name" value="DHHA2"/>
    <property type="match status" value="1"/>
</dbReference>
<name>D6S9N9_FINMA</name>
<dbReference type="Gene3D" id="3.40.1390.20">
    <property type="entry name" value="HprK N-terminal domain-like"/>
    <property type="match status" value="1"/>
</dbReference>
<keyword evidence="4" id="KW-0378">Hydrolase</keyword>
<keyword evidence="8" id="KW-0129">CBS domain</keyword>
<organism evidence="10">
    <name type="scientific">Finegoldia magna ATCC 53516</name>
    <dbReference type="NCBI Taxonomy" id="525282"/>
    <lineage>
        <taxon>Bacteria</taxon>
        <taxon>Bacillati</taxon>
        <taxon>Bacillota</taxon>
        <taxon>Tissierellia</taxon>
        <taxon>Tissierellales</taxon>
        <taxon>Peptoniphilaceae</taxon>
        <taxon>Finegoldia</taxon>
    </lineage>
</organism>
<dbReference type="Gene3D" id="3.10.310.20">
    <property type="entry name" value="DHHA2 domain"/>
    <property type="match status" value="1"/>
</dbReference>
<comment type="cofactor">
    <cofactor evidence="1">
        <name>Mn(2+)</name>
        <dbReference type="ChEBI" id="CHEBI:29035"/>
    </cofactor>
</comment>
<dbReference type="InterPro" id="IPR010766">
    <property type="entry name" value="DRTGG"/>
</dbReference>
<keyword evidence="5" id="KW-0464">Manganese</keyword>
<dbReference type="PROSITE" id="PS51371">
    <property type="entry name" value="CBS"/>
    <property type="match status" value="2"/>
</dbReference>
<dbReference type="SMART" id="SM00116">
    <property type="entry name" value="CBS"/>
    <property type="match status" value="2"/>
</dbReference>
<dbReference type="Pfam" id="PF01368">
    <property type="entry name" value="DHH"/>
    <property type="match status" value="2"/>
</dbReference>
<evidence type="ECO:0000256" key="6">
    <source>
        <dbReference type="ARBA" id="ARBA00032535"/>
    </source>
</evidence>
<dbReference type="EC" id="3.6.1.1" evidence="2"/>
<evidence type="ECO:0000256" key="2">
    <source>
        <dbReference type="ARBA" id="ARBA00012146"/>
    </source>
</evidence>
<evidence type="ECO:0000256" key="5">
    <source>
        <dbReference type="ARBA" id="ARBA00023211"/>
    </source>
</evidence>
<dbReference type="Gene3D" id="3.90.1640.10">
    <property type="entry name" value="inorganic pyrophosphatase (n-terminal core)"/>
    <property type="match status" value="1"/>
</dbReference>
<evidence type="ECO:0000256" key="7">
    <source>
        <dbReference type="ARBA" id="ARBA00047820"/>
    </source>
</evidence>
<dbReference type="STRING" id="525282.HMPREF0391_11175"/>
<dbReference type="PANTHER" id="PTHR12112:SF22">
    <property type="entry name" value="MANGANESE-DEPENDENT INORGANIC PYROPHOSPHATASE-RELATED"/>
    <property type="match status" value="1"/>
</dbReference>
<dbReference type="eggNOG" id="COG1227">
    <property type="taxonomic scope" value="Bacteria"/>
</dbReference>
<dbReference type="NCBIfam" id="NF011441">
    <property type="entry name" value="PRK14869.1-3"/>
    <property type="match status" value="1"/>
</dbReference>
<dbReference type="InterPro" id="IPR038763">
    <property type="entry name" value="DHH_sf"/>
</dbReference>
<evidence type="ECO:0000256" key="3">
    <source>
        <dbReference type="ARBA" id="ARBA00022723"/>
    </source>
</evidence>
<gene>
    <name evidence="10" type="ORF">HMPREF0391_11175</name>
</gene>
<dbReference type="CDD" id="cd02205">
    <property type="entry name" value="CBS_pair_SF"/>
    <property type="match status" value="1"/>
</dbReference>
<proteinExistence type="predicted"/>
<evidence type="ECO:0000256" key="4">
    <source>
        <dbReference type="ARBA" id="ARBA00022801"/>
    </source>
</evidence>
<dbReference type="Pfam" id="PF00571">
    <property type="entry name" value="CBS"/>
    <property type="match status" value="1"/>
</dbReference>
<dbReference type="NCBIfam" id="NF011442">
    <property type="entry name" value="PRK14869.1-4"/>
    <property type="match status" value="1"/>
</dbReference>
<dbReference type="GO" id="GO:0004427">
    <property type="term" value="F:inorganic diphosphate phosphatase activity"/>
    <property type="evidence" value="ECO:0007669"/>
    <property type="project" value="UniProtKB-EC"/>
</dbReference>
<dbReference type="SUPFAM" id="SSF75138">
    <property type="entry name" value="HprK N-terminal domain-like"/>
    <property type="match status" value="1"/>
</dbReference>